<evidence type="ECO:0000313" key="1">
    <source>
        <dbReference type="EMBL" id="KAF4703880.1"/>
    </source>
</evidence>
<gene>
    <name evidence="2" type="ORF">FOZ62_026064</name>
    <name evidence="1" type="ORF">FOZ63_027709</name>
</gene>
<dbReference type="AlphaFoldDB" id="A0A7J6T448"/>
<organism evidence="2 4">
    <name type="scientific">Perkinsus olseni</name>
    <name type="common">Perkinsus atlanticus</name>
    <dbReference type="NCBI Taxonomy" id="32597"/>
    <lineage>
        <taxon>Eukaryota</taxon>
        <taxon>Sar</taxon>
        <taxon>Alveolata</taxon>
        <taxon>Perkinsozoa</taxon>
        <taxon>Perkinsea</taxon>
        <taxon>Perkinsida</taxon>
        <taxon>Perkinsidae</taxon>
        <taxon>Perkinsus</taxon>
    </lineage>
</organism>
<dbReference type="EMBL" id="JABANM010010005">
    <property type="protein sequence ID" value="KAF4740039.1"/>
    <property type="molecule type" value="Genomic_DNA"/>
</dbReference>
<evidence type="ECO:0000313" key="4">
    <source>
        <dbReference type="Proteomes" id="UP000574390"/>
    </source>
</evidence>
<reference evidence="3 4" key="1">
    <citation type="submission" date="2020-04" db="EMBL/GenBank/DDBJ databases">
        <title>Perkinsus olseni comparative genomics.</title>
        <authorList>
            <person name="Bogema D.R."/>
        </authorList>
    </citation>
    <scope>NUCLEOTIDE SEQUENCE [LARGE SCALE GENOMIC DNA]</scope>
    <source>
        <strain evidence="2">ATCC PRA-205</strain>
        <strain evidence="1 3">ATCC PRA-207</strain>
    </source>
</reference>
<protein>
    <submittedName>
        <fullName evidence="2">Uncharacterized protein</fullName>
    </submittedName>
</protein>
<evidence type="ECO:0000313" key="3">
    <source>
        <dbReference type="Proteomes" id="UP000553632"/>
    </source>
</evidence>
<dbReference type="EMBL" id="JABANO010035205">
    <property type="protein sequence ID" value="KAF4703880.1"/>
    <property type="molecule type" value="Genomic_DNA"/>
</dbReference>
<dbReference type="Proteomes" id="UP000553632">
    <property type="component" value="Unassembled WGS sequence"/>
</dbReference>
<sequence>MLSKSSSIVGATAAAVAAVMSNLPFVYGVGKASPVGNFLRASNDVFPPITGEGIEADGFGLKAVCQYGSGTEGTEDWSSLKIAIKNVKPRCSPYAPVHRSILTQSIACPKRNDEQDAFVATFEDEHHNNPGYLHTCKGHFDDPDEHYVFKFGPPQKA</sequence>
<comment type="caution">
    <text evidence="2">The sequence shown here is derived from an EMBL/GenBank/DDBJ whole genome shotgun (WGS) entry which is preliminary data.</text>
</comment>
<proteinExistence type="predicted"/>
<accession>A0A7J6T448</accession>
<keyword evidence="3" id="KW-1185">Reference proteome</keyword>
<evidence type="ECO:0000313" key="2">
    <source>
        <dbReference type="EMBL" id="KAF4740039.1"/>
    </source>
</evidence>
<feature type="non-terminal residue" evidence="2">
    <location>
        <position position="157"/>
    </location>
</feature>
<name>A0A7J6T448_PEROL</name>
<dbReference type="Proteomes" id="UP000574390">
    <property type="component" value="Unassembled WGS sequence"/>
</dbReference>